<dbReference type="Proteomes" id="UP000427769">
    <property type="component" value="Chromosome"/>
</dbReference>
<sequence length="92" mass="9935">MKPHTNGGQAMNPAVLIPTSTQETASCPYCGAKTSLELPGNYKPVFVFCDGCGTKFIAERLQEGFQVMQVENAPCFSNPDCRELEMGAGDEE</sequence>
<evidence type="ECO:0000313" key="2">
    <source>
        <dbReference type="Proteomes" id="UP000427769"/>
    </source>
</evidence>
<organism evidence="1 2">
    <name type="scientific">Desulfosarcina widdelii</name>
    <dbReference type="NCBI Taxonomy" id="947919"/>
    <lineage>
        <taxon>Bacteria</taxon>
        <taxon>Pseudomonadati</taxon>
        <taxon>Thermodesulfobacteriota</taxon>
        <taxon>Desulfobacteria</taxon>
        <taxon>Desulfobacterales</taxon>
        <taxon>Desulfosarcinaceae</taxon>
        <taxon>Desulfosarcina</taxon>
    </lineage>
</organism>
<dbReference type="EMBL" id="AP021875">
    <property type="protein sequence ID" value="BBO75714.1"/>
    <property type="molecule type" value="Genomic_DNA"/>
</dbReference>
<reference evidence="1 2" key="1">
    <citation type="submission" date="2019-11" db="EMBL/GenBank/DDBJ databases">
        <title>Comparative genomics of hydrocarbon-degrading Desulfosarcina strains.</title>
        <authorList>
            <person name="Watanabe M."/>
            <person name="Kojima H."/>
            <person name="Fukui M."/>
        </authorList>
    </citation>
    <scope>NUCLEOTIDE SEQUENCE [LARGE SCALE GENOMIC DNA]</scope>
    <source>
        <strain evidence="1 2">PP31</strain>
    </source>
</reference>
<dbReference type="KEGG" id="dwd:DSCW_31310"/>
<evidence type="ECO:0000313" key="1">
    <source>
        <dbReference type="EMBL" id="BBO75714.1"/>
    </source>
</evidence>
<protein>
    <submittedName>
        <fullName evidence="1">Uncharacterized protein</fullName>
    </submittedName>
</protein>
<dbReference type="AlphaFoldDB" id="A0A5K7ZB94"/>
<accession>A0A5K7ZB94</accession>
<name>A0A5K7ZB94_9BACT</name>
<keyword evidence="2" id="KW-1185">Reference proteome</keyword>
<proteinExistence type="predicted"/>
<gene>
    <name evidence="1" type="ORF">DSCW_31310</name>
</gene>